<dbReference type="AlphaFoldDB" id="A0A0N4Z4J7"/>
<dbReference type="Pfam" id="PF01674">
    <property type="entry name" value="Lipase_2"/>
    <property type="match status" value="1"/>
</dbReference>
<dbReference type="FunFam" id="3.40.50.1820:FF:000191">
    <property type="entry name" value="LIPaSe related"/>
    <property type="match status" value="1"/>
</dbReference>
<dbReference type="STRING" id="131310.A0A0N4Z4J7"/>
<keyword evidence="2" id="KW-1185">Reference proteome</keyword>
<accession>A0A0N4Z4J7</accession>
<keyword evidence="1" id="KW-0732">Signal</keyword>
<proteinExistence type="predicted"/>
<evidence type="ECO:0000256" key="1">
    <source>
        <dbReference type="SAM" id="SignalP"/>
    </source>
</evidence>
<dbReference type="WBParaSite" id="PTRK_0000191500.1">
    <property type="protein sequence ID" value="PTRK_0000191500.1"/>
    <property type="gene ID" value="PTRK_0000191500"/>
</dbReference>
<dbReference type="Gene3D" id="3.40.50.1820">
    <property type="entry name" value="alpha/beta hydrolase"/>
    <property type="match status" value="1"/>
</dbReference>
<dbReference type="Proteomes" id="UP000038045">
    <property type="component" value="Unplaced"/>
</dbReference>
<dbReference type="InterPro" id="IPR029058">
    <property type="entry name" value="AB_hydrolase_fold"/>
</dbReference>
<feature type="chain" id="PRO_5005891089" evidence="1">
    <location>
        <begin position="20"/>
        <end position="324"/>
    </location>
</feature>
<sequence length="324" mass="35457">MNNLLKIIILFSFAYQASSIEGPFTEHFQEWLNTNGYSNYDFTRLELGESGSYGGKSGDNDTVKNVPIIFIHGNSDSALDAGSSTTTGWSKNIEYFISKGYSTSELYAITWGDRDPLTAALKVHDCATISRLRRFISAVLEYTGSPKINIISHSMGVTLGRKAIKGGELIELTGASCDIGKGINDKINVFIGISGANLGLCNCEGVSATMSLTCNAINGLFPGNYCGMNFETCGVNPLPFPCSKVIYSTFLTVLNNDPTPEADTVFSLWSKNDDLIMYFDYVYGKPTSLIQNSIQKVVYGLSHMQTKEDTSDIQYEMITKGKSY</sequence>
<dbReference type="GO" id="GO:0016042">
    <property type="term" value="P:lipid catabolic process"/>
    <property type="evidence" value="ECO:0007669"/>
    <property type="project" value="InterPro"/>
</dbReference>
<evidence type="ECO:0000313" key="3">
    <source>
        <dbReference type="WBParaSite" id="PTRK_0000191500.1"/>
    </source>
</evidence>
<dbReference type="PANTHER" id="PTHR32015">
    <property type="entry name" value="FASTING INDUCED LIPASE"/>
    <property type="match status" value="1"/>
</dbReference>
<feature type="signal peptide" evidence="1">
    <location>
        <begin position="1"/>
        <end position="19"/>
    </location>
</feature>
<protein>
    <submittedName>
        <fullName evidence="3">Lipase</fullName>
    </submittedName>
</protein>
<organism evidence="2 3">
    <name type="scientific">Parastrongyloides trichosuri</name>
    <name type="common">Possum-specific nematode worm</name>
    <dbReference type="NCBI Taxonomy" id="131310"/>
    <lineage>
        <taxon>Eukaryota</taxon>
        <taxon>Metazoa</taxon>
        <taxon>Ecdysozoa</taxon>
        <taxon>Nematoda</taxon>
        <taxon>Chromadorea</taxon>
        <taxon>Rhabditida</taxon>
        <taxon>Tylenchina</taxon>
        <taxon>Panagrolaimomorpha</taxon>
        <taxon>Strongyloidoidea</taxon>
        <taxon>Strongyloididae</taxon>
        <taxon>Parastrongyloides</taxon>
    </lineage>
</organism>
<name>A0A0N4Z4J7_PARTI</name>
<evidence type="ECO:0000313" key="2">
    <source>
        <dbReference type="Proteomes" id="UP000038045"/>
    </source>
</evidence>
<dbReference type="SUPFAM" id="SSF53474">
    <property type="entry name" value="alpha/beta-Hydrolases"/>
    <property type="match status" value="1"/>
</dbReference>
<dbReference type="GO" id="GO:0016298">
    <property type="term" value="F:lipase activity"/>
    <property type="evidence" value="ECO:0007669"/>
    <property type="project" value="TreeGrafter"/>
</dbReference>
<dbReference type="PANTHER" id="PTHR32015:SF1">
    <property type="entry name" value="LIPASE"/>
    <property type="match status" value="1"/>
</dbReference>
<reference evidence="3" key="1">
    <citation type="submission" date="2017-02" db="UniProtKB">
        <authorList>
            <consortium name="WormBaseParasite"/>
        </authorList>
    </citation>
    <scope>IDENTIFICATION</scope>
</reference>
<dbReference type="InterPro" id="IPR002918">
    <property type="entry name" value="Lipase_EstA/Esterase_EstB"/>
</dbReference>